<dbReference type="RefSeq" id="WP_285487684.1">
    <property type="nucleotide sequence ID" value="NZ_BSTI01000007.1"/>
</dbReference>
<name>A0A9W6R0S8_9PSEU</name>
<feature type="transmembrane region" description="Helical" evidence="12">
    <location>
        <begin position="120"/>
        <end position="140"/>
    </location>
</feature>
<gene>
    <name evidence="14" type="ORF">Atai01_38370</name>
</gene>
<evidence type="ECO:0000256" key="5">
    <source>
        <dbReference type="ARBA" id="ARBA00022519"/>
    </source>
</evidence>
<keyword evidence="9 12" id="KW-1133">Transmembrane helix</keyword>
<evidence type="ECO:0000313" key="15">
    <source>
        <dbReference type="Proteomes" id="UP001165136"/>
    </source>
</evidence>
<reference evidence="14" key="1">
    <citation type="submission" date="2023-03" db="EMBL/GenBank/DDBJ databases">
        <title>Amycolatopsis taiwanensis NBRC 103393.</title>
        <authorList>
            <person name="Ichikawa N."/>
            <person name="Sato H."/>
            <person name="Tonouchi N."/>
        </authorList>
    </citation>
    <scope>NUCLEOTIDE SEQUENCE</scope>
    <source>
        <strain evidence="14">NBRC 103393</strain>
    </source>
</reference>
<evidence type="ECO:0000259" key="13">
    <source>
        <dbReference type="Pfam" id="PF00892"/>
    </source>
</evidence>
<evidence type="ECO:0000256" key="2">
    <source>
        <dbReference type="ARBA" id="ARBA00007362"/>
    </source>
</evidence>
<feature type="domain" description="EamA" evidence="13">
    <location>
        <begin position="5"/>
        <end position="137"/>
    </location>
</feature>
<feature type="transmembrane region" description="Helical" evidence="12">
    <location>
        <begin position="93"/>
        <end position="114"/>
    </location>
</feature>
<feature type="transmembrane region" description="Helical" evidence="12">
    <location>
        <begin position="35"/>
        <end position="55"/>
    </location>
</feature>
<evidence type="ECO:0000256" key="12">
    <source>
        <dbReference type="SAM" id="Phobius"/>
    </source>
</evidence>
<feature type="transmembrane region" description="Helical" evidence="12">
    <location>
        <begin position="218"/>
        <end position="237"/>
    </location>
</feature>
<evidence type="ECO:0000256" key="6">
    <source>
        <dbReference type="ARBA" id="ARBA00022556"/>
    </source>
</evidence>
<organism evidence="14 15">
    <name type="scientific">Amycolatopsis taiwanensis</name>
    <dbReference type="NCBI Taxonomy" id="342230"/>
    <lineage>
        <taxon>Bacteria</taxon>
        <taxon>Bacillati</taxon>
        <taxon>Actinomycetota</taxon>
        <taxon>Actinomycetes</taxon>
        <taxon>Pseudonocardiales</taxon>
        <taxon>Pseudonocardiaceae</taxon>
        <taxon>Amycolatopsis</taxon>
    </lineage>
</organism>
<dbReference type="EMBL" id="BSTI01000007">
    <property type="protein sequence ID" value="GLY67218.1"/>
    <property type="molecule type" value="Genomic_DNA"/>
</dbReference>
<dbReference type="InterPro" id="IPR000390">
    <property type="entry name" value="Small_drug/metabolite_transptr"/>
</dbReference>
<keyword evidence="4" id="KW-0444">Lipid biosynthesis</keyword>
<keyword evidence="8" id="KW-0448">Lipopolysaccharide biosynthesis</keyword>
<feature type="transmembrane region" description="Helical" evidence="12">
    <location>
        <begin position="6"/>
        <end position="23"/>
    </location>
</feature>
<dbReference type="InterPro" id="IPR000620">
    <property type="entry name" value="EamA_dom"/>
</dbReference>
<protein>
    <recommendedName>
        <fullName evidence="13">EamA domain-containing protein</fullName>
    </recommendedName>
</protein>
<sequence length="288" mass="30129">MNGTALALVLIAAVVHAAWNLAAKRVRDGGASFVFLYYTASAVCCLPVAIVTLAVEPARPQWTWLLAAVLTAVFHVCYGIVLQRGYAVGDLSVVYPVARGSGPLLSVFAAVVVLGERPGVPGLVGALLVVAGVLLIGTGSRDGRTDPRARRAGFAYGLLTGVTIAAYTIWDDYSVTALAVPPLVYFSTGALLQSLILAPSALRRGDVGRLWRTYRREVLVVGVLSPVAYLMVLYAMRLAPVSLVAPAREVSIVLGGIAAWLVLGEADPLRRLTGSVIVLTGIGLIAVA</sequence>
<comment type="subcellular location">
    <subcellularLocation>
        <location evidence="1">Cell membrane</location>
        <topology evidence="1">Multi-pass membrane protein</topology>
    </subcellularLocation>
</comment>
<evidence type="ECO:0000256" key="4">
    <source>
        <dbReference type="ARBA" id="ARBA00022516"/>
    </source>
</evidence>
<feature type="transmembrane region" description="Helical" evidence="12">
    <location>
        <begin position="243"/>
        <end position="263"/>
    </location>
</feature>
<keyword evidence="15" id="KW-1185">Reference proteome</keyword>
<dbReference type="Gene3D" id="1.10.3730.20">
    <property type="match status" value="2"/>
</dbReference>
<dbReference type="PANTHER" id="PTHR30561">
    <property type="entry name" value="SMR FAMILY PROTON-DEPENDENT DRUG EFFLUX TRANSPORTER SUGE"/>
    <property type="match status" value="1"/>
</dbReference>
<dbReference type="PANTHER" id="PTHR30561:SF9">
    <property type="entry name" value="4-AMINO-4-DEOXY-L-ARABINOSE-PHOSPHOUNDECAPRENOL FLIPPASE SUBUNIT ARNF-RELATED"/>
    <property type="match status" value="1"/>
</dbReference>
<keyword evidence="10" id="KW-0443">Lipid metabolism</keyword>
<proteinExistence type="inferred from homology"/>
<evidence type="ECO:0000256" key="10">
    <source>
        <dbReference type="ARBA" id="ARBA00023098"/>
    </source>
</evidence>
<evidence type="ECO:0000256" key="9">
    <source>
        <dbReference type="ARBA" id="ARBA00022989"/>
    </source>
</evidence>
<keyword evidence="11 12" id="KW-0472">Membrane</keyword>
<feature type="transmembrane region" description="Helical" evidence="12">
    <location>
        <begin position="61"/>
        <end position="81"/>
    </location>
</feature>
<dbReference type="GO" id="GO:0022857">
    <property type="term" value="F:transmembrane transporter activity"/>
    <property type="evidence" value="ECO:0007669"/>
    <property type="project" value="InterPro"/>
</dbReference>
<dbReference type="AlphaFoldDB" id="A0A9W6R0S8"/>
<dbReference type="Pfam" id="PF00892">
    <property type="entry name" value="EamA"/>
    <property type="match status" value="2"/>
</dbReference>
<comment type="similarity">
    <text evidence="2">Belongs to the EamA transporter family.</text>
</comment>
<feature type="domain" description="EamA" evidence="13">
    <location>
        <begin position="153"/>
        <end position="286"/>
    </location>
</feature>
<feature type="transmembrane region" description="Helical" evidence="12">
    <location>
        <begin position="152"/>
        <end position="170"/>
    </location>
</feature>
<evidence type="ECO:0000256" key="3">
    <source>
        <dbReference type="ARBA" id="ARBA00022475"/>
    </source>
</evidence>
<evidence type="ECO:0000313" key="14">
    <source>
        <dbReference type="EMBL" id="GLY67218.1"/>
    </source>
</evidence>
<dbReference type="Proteomes" id="UP001165136">
    <property type="component" value="Unassembled WGS sequence"/>
</dbReference>
<keyword evidence="6" id="KW-0441">Lipid A biosynthesis</keyword>
<keyword evidence="3" id="KW-1003">Cell membrane</keyword>
<accession>A0A9W6R0S8</accession>
<evidence type="ECO:0000256" key="1">
    <source>
        <dbReference type="ARBA" id="ARBA00004651"/>
    </source>
</evidence>
<evidence type="ECO:0000256" key="7">
    <source>
        <dbReference type="ARBA" id="ARBA00022692"/>
    </source>
</evidence>
<evidence type="ECO:0000256" key="8">
    <source>
        <dbReference type="ARBA" id="ARBA00022985"/>
    </source>
</evidence>
<comment type="caution">
    <text evidence="14">The sequence shown here is derived from an EMBL/GenBank/DDBJ whole genome shotgun (WGS) entry which is preliminary data.</text>
</comment>
<dbReference type="GO" id="GO:0005886">
    <property type="term" value="C:plasma membrane"/>
    <property type="evidence" value="ECO:0007669"/>
    <property type="project" value="UniProtKB-SubCell"/>
</dbReference>
<evidence type="ECO:0000256" key="11">
    <source>
        <dbReference type="ARBA" id="ARBA00023136"/>
    </source>
</evidence>
<keyword evidence="5" id="KW-0997">Cell inner membrane</keyword>
<feature type="transmembrane region" description="Helical" evidence="12">
    <location>
        <begin position="176"/>
        <end position="197"/>
    </location>
</feature>
<keyword evidence="7 12" id="KW-0812">Transmembrane</keyword>
<dbReference type="SUPFAM" id="SSF103481">
    <property type="entry name" value="Multidrug resistance efflux transporter EmrE"/>
    <property type="match status" value="2"/>
</dbReference>
<dbReference type="GO" id="GO:0009103">
    <property type="term" value="P:lipopolysaccharide biosynthetic process"/>
    <property type="evidence" value="ECO:0007669"/>
    <property type="project" value="UniProtKB-KW"/>
</dbReference>
<dbReference type="InterPro" id="IPR037185">
    <property type="entry name" value="EmrE-like"/>
</dbReference>